<proteinExistence type="predicted"/>
<accession>A0ABX7E3L4</accession>
<organism evidence="1 2">
    <name type="scientific">Heyndrickxia vini</name>
    <dbReference type="NCBI Taxonomy" id="1476025"/>
    <lineage>
        <taxon>Bacteria</taxon>
        <taxon>Bacillati</taxon>
        <taxon>Bacillota</taxon>
        <taxon>Bacilli</taxon>
        <taxon>Bacillales</taxon>
        <taxon>Bacillaceae</taxon>
        <taxon>Heyndrickxia</taxon>
    </lineage>
</organism>
<keyword evidence="2" id="KW-1185">Reference proteome</keyword>
<evidence type="ECO:0000313" key="1">
    <source>
        <dbReference type="EMBL" id="QQZ09836.1"/>
    </source>
</evidence>
<dbReference type="EMBL" id="CP065425">
    <property type="protein sequence ID" value="QQZ09836.1"/>
    <property type="molecule type" value="Genomic_DNA"/>
</dbReference>
<gene>
    <name evidence="1" type="ORF">I5776_02330</name>
</gene>
<name>A0ABX7E3L4_9BACI</name>
<sequence>MELFSSRLTIQSINFCEHVIPTPLGAITFDIIINQIFLSEADCSRQYYRLSNGGIAIQYRHSDFIAELVFCEPTIHLPFPFYLDKAVGAVWRVKSLTEKMNCEFITHLQPNHPYEIETGPDSGECLDAITLENKKYKLTLGTQDGVALAARAKKKDRIPDRFPSTDDIALYGLVNYITNGLTVPLPPLTQDEICQVHFVTAWKPNNNDEDATTWFAVDLTGEDILLKEGLY</sequence>
<evidence type="ECO:0000313" key="2">
    <source>
        <dbReference type="Proteomes" id="UP000595691"/>
    </source>
</evidence>
<dbReference type="RefSeq" id="WP_202778788.1">
    <property type="nucleotide sequence ID" value="NZ_CP065425.1"/>
</dbReference>
<reference evidence="1 2" key="1">
    <citation type="submission" date="2020-11" db="EMBL/GenBank/DDBJ databases">
        <title>Taxonomic evaluation of the Bacillus sporothermodurans group of bacteria based on whole genome sequences.</title>
        <authorList>
            <person name="Fiedler G."/>
            <person name="Herbstmann A.-D."/>
            <person name="Doll E."/>
            <person name="Wenning M."/>
            <person name="Brinks E."/>
            <person name="Kabisch J."/>
            <person name="Breitenwieser F."/>
            <person name="Lappann M."/>
            <person name="Boehnlein C."/>
            <person name="Franz C."/>
        </authorList>
    </citation>
    <scope>NUCLEOTIDE SEQUENCE [LARGE SCALE GENOMIC DNA]</scope>
    <source>
        <strain evidence="1 2">JCM 19841</strain>
    </source>
</reference>
<protein>
    <submittedName>
        <fullName evidence="1">Uncharacterized protein</fullName>
    </submittedName>
</protein>
<dbReference type="Proteomes" id="UP000595691">
    <property type="component" value="Chromosome"/>
</dbReference>